<keyword evidence="2" id="KW-1185">Reference proteome</keyword>
<reference evidence="1 2" key="1">
    <citation type="journal article" date="2023" name="Plant Dis.">
        <title>First Report of Diplodia intermedia Causing Canker and Dieback Diseases on Apple Trees in Canada.</title>
        <authorList>
            <person name="Ellouze W."/>
            <person name="Ilyukhin E."/>
            <person name="Sulman M."/>
            <person name="Ali S."/>
        </authorList>
    </citation>
    <scope>NUCLEOTIDE SEQUENCE [LARGE SCALE GENOMIC DNA]</scope>
    <source>
        <strain evidence="1 2">M45-28</strain>
    </source>
</reference>
<dbReference type="EMBL" id="JAKEKT020000036">
    <property type="protein sequence ID" value="KAL1641933.1"/>
    <property type="molecule type" value="Genomic_DNA"/>
</dbReference>
<sequence>MLPVHYDALKEALRKDGLASSLKNIQRIRDAAIAKLFITHSANFIAYENTTIVPTLLRFAHGRILELGPGAGNQLQRFDASHITTIHGVEPNPHYASCIAAKLEKLGLRDSAFVGCSMTREIKADILDAGEWENPDDIEVGDDPYSVLPRIWGVLRKKA</sequence>
<organism evidence="1 2">
    <name type="scientific">Diplodia intermedia</name>
    <dbReference type="NCBI Taxonomy" id="856260"/>
    <lineage>
        <taxon>Eukaryota</taxon>
        <taxon>Fungi</taxon>
        <taxon>Dikarya</taxon>
        <taxon>Ascomycota</taxon>
        <taxon>Pezizomycotina</taxon>
        <taxon>Dothideomycetes</taxon>
        <taxon>Dothideomycetes incertae sedis</taxon>
        <taxon>Botryosphaeriales</taxon>
        <taxon>Botryosphaeriaceae</taxon>
        <taxon>Diplodia</taxon>
    </lineage>
</organism>
<proteinExistence type="predicted"/>
<dbReference type="InterPro" id="IPR029063">
    <property type="entry name" value="SAM-dependent_MTases_sf"/>
</dbReference>
<name>A0ABR3TQ21_9PEZI</name>
<protein>
    <recommendedName>
        <fullName evidence="3">Methyltransferase domain-containing protein</fullName>
    </recommendedName>
</protein>
<accession>A0ABR3TQ21</accession>
<evidence type="ECO:0008006" key="3">
    <source>
        <dbReference type="Google" id="ProtNLM"/>
    </source>
</evidence>
<gene>
    <name evidence="1" type="ORF">SLS58_005769</name>
</gene>
<comment type="caution">
    <text evidence="1">The sequence shown here is derived from an EMBL/GenBank/DDBJ whole genome shotgun (WGS) entry which is preliminary data.</text>
</comment>
<evidence type="ECO:0000313" key="1">
    <source>
        <dbReference type="EMBL" id="KAL1641933.1"/>
    </source>
</evidence>
<evidence type="ECO:0000313" key="2">
    <source>
        <dbReference type="Proteomes" id="UP001521184"/>
    </source>
</evidence>
<dbReference type="SUPFAM" id="SSF53335">
    <property type="entry name" value="S-adenosyl-L-methionine-dependent methyltransferases"/>
    <property type="match status" value="1"/>
</dbReference>
<dbReference type="Proteomes" id="UP001521184">
    <property type="component" value="Unassembled WGS sequence"/>
</dbReference>